<evidence type="ECO:0000256" key="13">
    <source>
        <dbReference type="SAM" id="MobiDB-lite"/>
    </source>
</evidence>
<evidence type="ECO:0000256" key="4">
    <source>
        <dbReference type="ARBA" id="ARBA00004123"/>
    </source>
</evidence>
<keyword evidence="16" id="KW-1185">Reference proteome</keyword>
<comment type="cofactor">
    <cofactor evidence="3">
        <name>Fe(2+)</name>
        <dbReference type="ChEBI" id="CHEBI:29033"/>
    </cofactor>
</comment>
<dbReference type="GO" id="GO:0008419">
    <property type="term" value="F:RNA lariat debranching enzyme activity"/>
    <property type="evidence" value="ECO:0007669"/>
    <property type="project" value="UniProtKB-ARBA"/>
</dbReference>
<evidence type="ECO:0000313" key="15">
    <source>
        <dbReference type="EMBL" id="ORY75321.1"/>
    </source>
</evidence>
<feature type="compositionally biased region" description="Low complexity" evidence="13">
    <location>
        <begin position="375"/>
        <end position="386"/>
    </location>
</feature>
<keyword evidence="6" id="KW-0507">mRNA processing</keyword>
<evidence type="ECO:0000259" key="14">
    <source>
        <dbReference type="SMART" id="SM01124"/>
    </source>
</evidence>
<dbReference type="AlphaFoldDB" id="A0A1Y2EUQ3"/>
<evidence type="ECO:0000256" key="3">
    <source>
        <dbReference type="ARBA" id="ARBA00001954"/>
    </source>
</evidence>
<evidence type="ECO:0000256" key="7">
    <source>
        <dbReference type="ARBA" id="ARBA00022723"/>
    </source>
</evidence>
<keyword evidence="10" id="KW-0408">Iron</keyword>
<feature type="compositionally biased region" description="Acidic residues" evidence="13">
    <location>
        <begin position="347"/>
        <end position="356"/>
    </location>
</feature>
<dbReference type="CDD" id="cd00844">
    <property type="entry name" value="MPP_Dbr1_N"/>
    <property type="match status" value="1"/>
</dbReference>
<evidence type="ECO:0000256" key="1">
    <source>
        <dbReference type="ARBA" id="ARBA00001936"/>
    </source>
</evidence>
<feature type="compositionally biased region" description="Pro residues" evidence="13">
    <location>
        <begin position="420"/>
        <end position="431"/>
    </location>
</feature>
<dbReference type="SUPFAM" id="SSF56300">
    <property type="entry name" value="Metallo-dependent phosphatases"/>
    <property type="match status" value="1"/>
</dbReference>
<feature type="compositionally biased region" description="Basic and acidic residues" evidence="13">
    <location>
        <begin position="362"/>
        <end position="374"/>
    </location>
</feature>
<name>A0A1Y2EUQ3_9BASI</name>
<comment type="cofactor">
    <cofactor evidence="2">
        <name>Zn(2+)</name>
        <dbReference type="ChEBI" id="CHEBI:29105"/>
    </cofactor>
</comment>
<dbReference type="PANTHER" id="PTHR12849">
    <property type="entry name" value="RNA LARIAT DEBRANCHING ENZYME"/>
    <property type="match status" value="1"/>
</dbReference>
<sequence>MRIAVIGCSHGGLSDIYASVERCEQEAKSKGEPGVDLMICCGDFQAMRSPPDLHMMACPPKFRTLGQFHDYYAERKKAPFLTIVIGGNHESSGYMWENYHGGWLAPDIYFLGFAGCVLVDGWLRIGGASGIFKQPDFTKGHFETVPYDDRTIRSVYHIRQYDVARLLQLKSRGAPMDVFLSHDWPLGIEQHGDTGALIREKPFFKQEIEDNRLGSPPLHALLTTLQPKYWFSAHLHVKFAALYHHSGKPTVVRGRRGGPQHSAPPPRTTENPDEIMLVDEDDDEPPTVAITPAPTTNPDEIMLDDDEDDELAGQGIVSEEKGCKEGCGHAHEDGSARVTPDEIDVEMDDDEEDEEVSTALLGKKEEKGKGKEVEAPAAAAESAPQEKLTRFLALSKPAYGKDFLQIVDIPTPAGFERSPPSAPSPSDPSLPTPADDPNAATAPSIAEPPTKSTPTLFFDPHWLAIVKTFAPYLSLEYRQKEFPPVSSFDQLIGESLDWVKKNVGKKGDGLVEIGEVQKFVRTAPATGEGRDDGMPSWYTNPQTEAFCALIGIPNQINPVPEGFREAQAAAAFAVEAEQKAAALAAEEAKKQTLAEARAEALREVEEAGTLVDEEPVGEKE</sequence>
<reference evidence="15 16" key="1">
    <citation type="submission" date="2016-07" db="EMBL/GenBank/DDBJ databases">
        <title>Pervasive Adenine N6-methylation of Active Genes in Fungi.</title>
        <authorList>
            <consortium name="DOE Joint Genome Institute"/>
            <person name="Mondo S.J."/>
            <person name="Dannebaum R.O."/>
            <person name="Kuo R.C."/>
            <person name="Labutti K."/>
            <person name="Haridas S."/>
            <person name="Kuo A."/>
            <person name="Salamov A."/>
            <person name="Ahrendt S.R."/>
            <person name="Lipzen A."/>
            <person name="Sullivan W."/>
            <person name="Andreopoulos W.B."/>
            <person name="Clum A."/>
            <person name="Lindquist E."/>
            <person name="Daum C."/>
            <person name="Ramamoorthy G.K."/>
            <person name="Gryganskyi A."/>
            <person name="Culley D."/>
            <person name="Magnuson J.K."/>
            <person name="James T.Y."/>
            <person name="O'Malley M.A."/>
            <person name="Stajich J.E."/>
            <person name="Spatafora J.W."/>
            <person name="Visel A."/>
            <person name="Grigoriev I.V."/>
        </authorList>
    </citation>
    <scope>NUCLEOTIDE SEQUENCE [LARGE SCALE GENOMIC DNA]</scope>
    <source>
        <strain evidence="15 16">62-1032</strain>
    </source>
</reference>
<evidence type="ECO:0000256" key="10">
    <source>
        <dbReference type="ARBA" id="ARBA00023004"/>
    </source>
</evidence>
<dbReference type="Proteomes" id="UP000193467">
    <property type="component" value="Unassembled WGS sequence"/>
</dbReference>
<dbReference type="GO" id="GO:0000398">
    <property type="term" value="P:mRNA splicing, via spliceosome"/>
    <property type="evidence" value="ECO:0007669"/>
    <property type="project" value="TreeGrafter"/>
</dbReference>
<dbReference type="InParanoid" id="A0A1Y2EUQ3"/>
<dbReference type="InterPro" id="IPR007708">
    <property type="entry name" value="DBR1_C"/>
</dbReference>
<dbReference type="InterPro" id="IPR041816">
    <property type="entry name" value="Dbr1_N"/>
</dbReference>
<dbReference type="PANTHER" id="PTHR12849:SF0">
    <property type="entry name" value="LARIAT DEBRANCHING ENZYME"/>
    <property type="match status" value="1"/>
</dbReference>
<dbReference type="SMART" id="SM01124">
    <property type="entry name" value="DBR1"/>
    <property type="match status" value="1"/>
</dbReference>
<feature type="region of interest" description="Disordered" evidence="13">
    <location>
        <begin position="347"/>
        <end position="386"/>
    </location>
</feature>
<evidence type="ECO:0000256" key="11">
    <source>
        <dbReference type="ARBA" id="ARBA00023211"/>
    </source>
</evidence>
<evidence type="ECO:0000256" key="6">
    <source>
        <dbReference type="ARBA" id="ARBA00022664"/>
    </source>
</evidence>
<organism evidence="15 16">
    <name type="scientific">Leucosporidium creatinivorum</name>
    <dbReference type="NCBI Taxonomy" id="106004"/>
    <lineage>
        <taxon>Eukaryota</taxon>
        <taxon>Fungi</taxon>
        <taxon>Dikarya</taxon>
        <taxon>Basidiomycota</taxon>
        <taxon>Pucciniomycotina</taxon>
        <taxon>Microbotryomycetes</taxon>
        <taxon>Leucosporidiales</taxon>
        <taxon>Leucosporidium</taxon>
    </lineage>
</organism>
<dbReference type="GO" id="GO:0046872">
    <property type="term" value="F:metal ion binding"/>
    <property type="evidence" value="ECO:0007669"/>
    <property type="project" value="UniProtKB-KW"/>
</dbReference>
<dbReference type="STRING" id="106004.A0A1Y2EUQ3"/>
<keyword evidence="7" id="KW-0479">Metal-binding</keyword>
<evidence type="ECO:0000256" key="9">
    <source>
        <dbReference type="ARBA" id="ARBA00022833"/>
    </source>
</evidence>
<dbReference type="InterPro" id="IPR004843">
    <property type="entry name" value="Calcineurin-like_PHP"/>
</dbReference>
<gene>
    <name evidence="15" type="ORF">BCR35DRAFT_267942</name>
</gene>
<accession>A0A1Y2EUQ3</accession>
<dbReference type="Pfam" id="PF00149">
    <property type="entry name" value="Metallophos"/>
    <property type="match status" value="1"/>
</dbReference>
<comment type="subcellular location">
    <subcellularLocation>
        <location evidence="4">Nucleus</location>
    </subcellularLocation>
</comment>
<dbReference type="EMBL" id="MCGR01000038">
    <property type="protein sequence ID" value="ORY75321.1"/>
    <property type="molecule type" value="Genomic_DNA"/>
</dbReference>
<dbReference type="Pfam" id="PF05011">
    <property type="entry name" value="DBR1"/>
    <property type="match status" value="1"/>
</dbReference>
<comment type="cofactor">
    <cofactor evidence="1">
        <name>Mn(2+)</name>
        <dbReference type="ChEBI" id="CHEBI:29035"/>
    </cofactor>
</comment>
<feature type="region of interest" description="Disordered" evidence="13">
    <location>
        <begin position="411"/>
        <end position="452"/>
    </location>
</feature>
<dbReference type="OrthoDB" id="407609at2759"/>
<keyword evidence="9" id="KW-0862">Zinc</keyword>
<dbReference type="GO" id="GO:0005634">
    <property type="term" value="C:nucleus"/>
    <property type="evidence" value="ECO:0007669"/>
    <property type="project" value="UniProtKB-SubCell"/>
</dbReference>
<keyword evidence="8" id="KW-0378">Hydrolase</keyword>
<dbReference type="InterPro" id="IPR029052">
    <property type="entry name" value="Metallo-depent_PP-like"/>
</dbReference>
<feature type="region of interest" description="Disordered" evidence="13">
    <location>
        <begin position="249"/>
        <end position="305"/>
    </location>
</feature>
<feature type="compositionally biased region" description="Low complexity" evidence="13">
    <location>
        <begin position="432"/>
        <end position="443"/>
    </location>
</feature>
<feature type="compositionally biased region" description="Low complexity" evidence="13">
    <location>
        <begin position="286"/>
        <end position="298"/>
    </location>
</feature>
<proteinExistence type="inferred from homology"/>
<comment type="similarity">
    <text evidence="5">Belongs to the lariat debranching enzyme family.</text>
</comment>
<evidence type="ECO:0000256" key="5">
    <source>
        <dbReference type="ARBA" id="ARBA00006045"/>
    </source>
</evidence>
<feature type="compositionally biased region" description="Acidic residues" evidence="13">
    <location>
        <begin position="271"/>
        <end position="285"/>
    </location>
</feature>
<keyword evidence="11" id="KW-0464">Manganese</keyword>
<evidence type="ECO:0000256" key="8">
    <source>
        <dbReference type="ARBA" id="ARBA00022801"/>
    </source>
</evidence>
<feature type="domain" description="Lariat debranching enzyme C-terminal" evidence="14">
    <location>
        <begin position="379"/>
        <end position="556"/>
    </location>
</feature>
<evidence type="ECO:0000256" key="2">
    <source>
        <dbReference type="ARBA" id="ARBA00001947"/>
    </source>
</evidence>
<evidence type="ECO:0000313" key="16">
    <source>
        <dbReference type="Proteomes" id="UP000193467"/>
    </source>
</evidence>
<evidence type="ECO:0000256" key="12">
    <source>
        <dbReference type="ARBA" id="ARBA00023242"/>
    </source>
</evidence>
<keyword evidence="12" id="KW-0539">Nucleus</keyword>
<dbReference type="FunCoup" id="A0A1Y2EUQ3">
    <property type="interactions" value="637"/>
</dbReference>
<protein>
    <submittedName>
        <fullName evidence="15">Metallo-dependent phosphatase-like protein</fullName>
    </submittedName>
</protein>
<comment type="caution">
    <text evidence="15">The sequence shown here is derived from an EMBL/GenBank/DDBJ whole genome shotgun (WGS) entry which is preliminary data.</text>
</comment>